<protein>
    <submittedName>
        <fullName evidence="2">Pilus assembly protein TadG-related protein</fullName>
    </submittedName>
</protein>
<gene>
    <name evidence="2" type="ORF">ACFSKQ_16795</name>
</gene>
<dbReference type="EMBL" id="JBHUIJ010000026">
    <property type="protein sequence ID" value="MFD2239109.1"/>
    <property type="molecule type" value="Genomic_DNA"/>
</dbReference>
<keyword evidence="3" id="KW-1185">Reference proteome</keyword>
<dbReference type="Proteomes" id="UP001597371">
    <property type="component" value="Unassembled WGS sequence"/>
</dbReference>
<sequence length="551" mass="57175">MNGARFRKAASGSVATMTALLMPLLLGAGALGVDVGAFYLERRSLQAASDAAALAAVSDPARAESLARETLARNGYADATFRIMRGRYIADESVHRDRRFVVDGDGHDIRLEASSGTTLYLGRILTDTPPTVSVRSDARRPTTVSISTGSRLAQLDGGVVNDVLGVLGAGLSLTAADYKGLADVGLELGPLLGEVTRLLPVSNVVGTVNDILETEITLNVLLGAMANNLSAEGRHAQASSLRRAAMTGASAQARVKLGDMLALDESLKSIRVGYPSSALAAEVSVLSLLDAVLTQRDVGNALSLGLKVPGLVKQDLRVMIGESMRQSRSLAVGGVGAQVDTAQVRLHFNLKTGELTTLLGLEVGLPIEAVVAGGTARVVEASCSSDPLRHRVVVEALPGLAKVEIGELGRLEEASVNKVLPFARIGQLKLLGLISLVRVDAHAAVRALAPKPERLTFTGAEIGGGVIKTAGTTQLVGSVLDGLIDTLELETRPWVLGLVGDLVVGIVRLLRPLATPVDMLLDAVLGLLGVGIGELDVRVDGIACSTGQLVG</sequence>
<feature type="domain" description="Putative Flp pilus-assembly TadG-like N-terminal" evidence="1">
    <location>
        <begin position="12"/>
        <end position="58"/>
    </location>
</feature>
<accession>A0ABW5CPR6</accession>
<evidence type="ECO:0000313" key="3">
    <source>
        <dbReference type="Proteomes" id="UP001597371"/>
    </source>
</evidence>
<comment type="caution">
    <text evidence="2">The sequence shown here is derived from an EMBL/GenBank/DDBJ whole genome shotgun (WGS) entry which is preliminary data.</text>
</comment>
<proteinExistence type="predicted"/>
<organism evidence="2 3">
    <name type="scientific">Aureimonas populi</name>
    <dbReference type="NCBI Taxonomy" id="1701758"/>
    <lineage>
        <taxon>Bacteria</taxon>
        <taxon>Pseudomonadati</taxon>
        <taxon>Pseudomonadota</taxon>
        <taxon>Alphaproteobacteria</taxon>
        <taxon>Hyphomicrobiales</taxon>
        <taxon>Aurantimonadaceae</taxon>
        <taxon>Aureimonas</taxon>
    </lineage>
</organism>
<dbReference type="InterPro" id="IPR028087">
    <property type="entry name" value="Tad_N"/>
</dbReference>
<name>A0ABW5CPR6_9HYPH</name>
<reference evidence="3" key="1">
    <citation type="journal article" date="2019" name="Int. J. Syst. Evol. Microbiol.">
        <title>The Global Catalogue of Microorganisms (GCM) 10K type strain sequencing project: providing services to taxonomists for standard genome sequencing and annotation.</title>
        <authorList>
            <consortium name="The Broad Institute Genomics Platform"/>
            <consortium name="The Broad Institute Genome Sequencing Center for Infectious Disease"/>
            <person name="Wu L."/>
            <person name="Ma J."/>
        </authorList>
    </citation>
    <scope>NUCLEOTIDE SEQUENCE [LARGE SCALE GENOMIC DNA]</scope>
    <source>
        <strain evidence="3">ZS-35-S2</strain>
    </source>
</reference>
<evidence type="ECO:0000313" key="2">
    <source>
        <dbReference type="EMBL" id="MFD2239109.1"/>
    </source>
</evidence>
<dbReference type="Pfam" id="PF13400">
    <property type="entry name" value="Tad"/>
    <property type="match status" value="1"/>
</dbReference>
<dbReference type="RefSeq" id="WP_209736467.1">
    <property type="nucleotide sequence ID" value="NZ_CP072611.1"/>
</dbReference>
<evidence type="ECO:0000259" key="1">
    <source>
        <dbReference type="Pfam" id="PF13400"/>
    </source>
</evidence>